<keyword evidence="8" id="KW-0675">Receptor</keyword>
<protein>
    <submittedName>
        <fullName evidence="11">Uncharacterized protein</fullName>
    </submittedName>
</protein>
<evidence type="ECO:0000256" key="5">
    <source>
        <dbReference type="ARBA" id="ARBA00022737"/>
    </source>
</evidence>
<dbReference type="SUPFAM" id="SSF52058">
    <property type="entry name" value="L domain-like"/>
    <property type="match status" value="1"/>
</dbReference>
<evidence type="ECO:0000313" key="11">
    <source>
        <dbReference type="EMBL" id="CAI8604483.1"/>
    </source>
</evidence>
<reference evidence="11 12" key="1">
    <citation type="submission" date="2023-01" db="EMBL/GenBank/DDBJ databases">
        <authorList>
            <person name="Kreplak J."/>
        </authorList>
    </citation>
    <scope>NUCLEOTIDE SEQUENCE [LARGE SCALE GENOMIC DNA]</scope>
</reference>
<evidence type="ECO:0000256" key="7">
    <source>
        <dbReference type="ARBA" id="ARBA00023136"/>
    </source>
</evidence>
<proteinExistence type="predicted"/>
<keyword evidence="2" id="KW-0433">Leucine-rich repeat</keyword>
<dbReference type="SMART" id="SM00365">
    <property type="entry name" value="LRR_SD22"/>
    <property type="match status" value="2"/>
</dbReference>
<evidence type="ECO:0000256" key="10">
    <source>
        <dbReference type="SAM" id="MobiDB-lite"/>
    </source>
</evidence>
<keyword evidence="5" id="KW-0677">Repeat</keyword>
<evidence type="ECO:0000256" key="8">
    <source>
        <dbReference type="ARBA" id="ARBA00023170"/>
    </source>
</evidence>
<keyword evidence="6" id="KW-1133">Transmembrane helix</keyword>
<dbReference type="PRINTS" id="PR00019">
    <property type="entry name" value="LEURICHRPT"/>
</dbReference>
<dbReference type="EMBL" id="OX451738">
    <property type="protein sequence ID" value="CAI8604483.1"/>
    <property type="molecule type" value="Genomic_DNA"/>
</dbReference>
<dbReference type="Pfam" id="PF00560">
    <property type="entry name" value="LRR_1"/>
    <property type="match status" value="1"/>
</dbReference>
<comment type="subcellular location">
    <subcellularLocation>
        <location evidence="1">Membrane</location>
        <topology evidence="1">Single-pass type I membrane protein</topology>
    </subcellularLocation>
</comment>
<evidence type="ECO:0000313" key="12">
    <source>
        <dbReference type="Proteomes" id="UP001157006"/>
    </source>
</evidence>
<dbReference type="PANTHER" id="PTHR48063">
    <property type="entry name" value="LRR RECEPTOR-LIKE KINASE"/>
    <property type="match status" value="1"/>
</dbReference>
<evidence type="ECO:0000256" key="9">
    <source>
        <dbReference type="ARBA" id="ARBA00023180"/>
    </source>
</evidence>
<dbReference type="Proteomes" id="UP001157006">
    <property type="component" value="Chromosome 3"/>
</dbReference>
<evidence type="ECO:0000256" key="3">
    <source>
        <dbReference type="ARBA" id="ARBA00022692"/>
    </source>
</evidence>
<dbReference type="Gene3D" id="3.80.10.10">
    <property type="entry name" value="Ribonuclease Inhibitor"/>
    <property type="match status" value="1"/>
</dbReference>
<dbReference type="InterPro" id="IPR046956">
    <property type="entry name" value="RLP23-like"/>
</dbReference>
<gene>
    <name evidence="11" type="ORF">VFH_III135120</name>
</gene>
<sequence length="167" mass="18422">MLNGSIPTQLCQLKSLKILDLSRNKLHGSIPRCIENLEGMILKQPVSMQSSKFIAEAPPHIWSNEFLTNEDSAPSPMGDGWSDQGLHGLNLSENQLEGEIPQLIGNMKSLESLDISHNQLSGKIPNTMSAITSLSFLNLSHNNFSGPFPKDNQFSTFNDPPNYAYNP</sequence>
<feature type="region of interest" description="Disordered" evidence="10">
    <location>
        <begin position="148"/>
        <end position="167"/>
    </location>
</feature>
<accession>A0AAV1A5P0</accession>
<keyword evidence="7" id="KW-0472">Membrane</keyword>
<keyword evidence="4" id="KW-0732">Signal</keyword>
<keyword evidence="3" id="KW-0812">Transmembrane</keyword>
<organism evidence="11 12">
    <name type="scientific">Vicia faba</name>
    <name type="common">Broad bean</name>
    <name type="synonym">Faba vulgaris</name>
    <dbReference type="NCBI Taxonomy" id="3906"/>
    <lineage>
        <taxon>Eukaryota</taxon>
        <taxon>Viridiplantae</taxon>
        <taxon>Streptophyta</taxon>
        <taxon>Embryophyta</taxon>
        <taxon>Tracheophyta</taxon>
        <taxon>Spermatophyta</taxon>
        <taxon>Magnoliopsida</taxon>
        <taxon>eudicotyledons</taxon>
        <taxon>Gunneridae</taxon>
        <taxon>Pentapetalae</taxon>
        <taxon>rosids</taxon>
        <taxon>fabids</taxon>
        <taxon>Fabales</taxon>
        <taxon>Fabaceae</taxon>
        <taxon>Papilionoideae</taxon>
        <taxon>50 kb inversion clade</taxon>
        <taxon>NPAAA clade</taxon>
        <taxon>Hologalegina</taxon>
        <taxon>IRL clade</taxon>
        <taxon>Fabeae</taxon>
        <taxon>Vicia</taxon>
    </lineage>
</organism>
<evidence type="ECO:0000256" key="1">
    <source>
        <dbReference type="ARBA" id="ARBA00004479"/>
    </source>
</evidence>
<dbReference type="FunFam" id="3.80.10.10:FF:000383">
    <property type="entry name" value="Leucine-rich repeat receptor protein kinase EMS1"/>
    <property type="match status" value="1"/>
</dbReference>
<evidence type="ECO:0000256" key="6">
    <source>
        <dbReference type="ARBA" id="ARBA00022989"/>
    </source>
</evidence>
<name>A0AAV1A5P0_VICFA</name>
<dbReference type="InterPro" id="IPR032675">
    <property type="entry name" value="LRR_dom_sf"/>
</dbReference>
<dbReference type="GO" id="GO:0016020">
    <property type="term" value="C:membrane"/>
    <property type="evidence" value="ECO:0007669"/>
    <property type="project" value="UniProtKB-SubCell"/>
</dbReference>
<dbReference type="Pfam" id="PF13855">
    <property type="entry name" value="LRR_8"/>
    <property type="match status" value="1"/>
</dbReference>
<evidence type="ECO:0000256" key="2">
    <source>
        <dbReference type="ARBA" id="ARBA00022614"/>
    </source>
</evidence>
<dbReference type="AlphaFoldDB" id="A0AAV1A5P0"/>
<dbReference type="PANTHER" id="PTHR48063:SF112">
    <property type="entry name" value="RECEPTOR LIKE PROTEIN 30-LIKE"/>
    <property type="match status" value="1"/>
</dbReference>
<keyword evidence="12" id="KW-1185">Reference proteome</keyword>
<dbReference type="InterPro" id="IPR001611">
    <property type="entry name" value="Leu-rich_rpt"/>
</dbReference>
<keyword evidence="9" id="KW-0325">Glycoprotein</keyword>
<evidence type="ECO:0000256" key="4">
    <source>
        <dbReference type="ARBA" id="ARBA00022729"/>
    </source>
</evidence>